<name>A0A0C3B212_SERVB</name>
<feature type="region of interest" description="Disordered" evidence="1">
    <location>
        <begin position="187"/>
        <end position="216"/>
    </location>
</feature>
<proteinExistence type="predicted"/>
<feature type="compositionally biased region" description="Basic and acidic residues" evidence="1">
    <location>
        <begin position="152"/>
        <end position="164"/>
    </location>
</feature>
<dbReference type="HOGENOM" id="CLU_1278317_0_0_1"/>
<dbReference type="Proteomes" id="UP000054097">
    <property type="component" value="Unassembled WGS sequence"/>
</dbReference>
<protein>
    <submittedName>
        <fullName evidence="2">Uncharacterized protein</fullName>
    </submittedName>
</protein>
<evidence type="ECO:0000313" key="3">
    <source>
        <dbReference type="Proteomes" id="UP000054097"/>
    </source>
</evidence>
<accession>A0A0C3B212</accession>
<sequence length="216" mass="23428">MATVAIIAVIALICFLCYRHRRKVKQQQQQAEEHKDAVAFIPAAALSRGSGPGPGPYVFQPFNPYNLSPSSADTNAPPVAIASTHPWEPHGPSSHFPPEDDQVRSDSSPSTPPASSNRTSVQTRSSSIHTPPLVMSYPPRRALSTSTTASTRTDRESTHTRVESLNHQTRVHYAGENDTKAYHGRATMASFSSSPSRPLSPSTISESLLPPPQYEC</sequence>
<gene>
    <name evidence="2" type="ORF">M408DRAFT_197479</name>
</gene>
<keyword evidence="3" id="KW-1185">Reference proteome</keyword>
<reference evidence="3" key="2">
    <citation type="submission" date="2015-01" db="EMBL/GenBank/DDBJ databases">
        <title>Evolutionary Origins and Diversification of the Mycorrhizal Mutualists.</title>
        <authorList>
            <consortium name="DOE Joint Genome Institute"/>
            <consortium name="Mycorrhizal Genomics Consortium"/>
            <person name="Kohler A."/>
            <person name="Kuo A."/>
            <person name="Nagy L.G."/>
            <person name="Floudas D."/>
            <person name="Copeland A."/>
            <person name="Barry K.W."/>
            <person name="Cichocki N."/>
            <person name="Veneault-Fourrey C."/>
            <person name="LaButti K."/>
            <person name="Lindquist E.A."/>
            <person name="Lipzen A."/>
            <person name="Lundell T."/>
            <person name="Morin E."/>
            <person name="Murat C."/>
            <person name="Riley R."/>
            <person name="Ohm R."/>
            <person name="Sun H."/>
            <person name="Tunlid A."/>
            <person name="Henrissat B."/>
            <person name="Grigoriev I.V."/>
            <person name="Hibbett D.S."/>
            <person name="Martin F."/>
        </authorList>
    </citation>
    <scope>NUCLEOTIDE SEQUENCE [LARGE SCALE GENOMIC DNA]</scope>
    <source>
        <strain evidence="3">MAFF 305830</strain>
    </source>
</reference>
<feature type="compositionally biased region" description="Low complexity" evidence="1">
    <location>
        <begin position="140"/>
        <end position="151"/>
    </location>
</feature>
<dbReference type="AlphaFoldDB" id="A0A0C3B212"/>
<feature type="compositionally biased region" description="Low complexity" evidence="1">
    <location>
        <begin position="190"/>
        <end position="205"/>
    </location>
</feature>
<feature type="region of interest" description="Disordered" evidence="1">
    <location>
        <begin position="69"/>
        <end position="172"/>
    </location>
</feature>
<evidence type="ECO:0000313" key="2">
    <source>
        <dbReference type="EMBL" id="KIM26224.1"/>
    </source>
</evidence>
<feature type="compositionally biased region" description="Low complexity" evidence="1">
    <location>
        <begin position="105"/>
        <end position="120"/>
    </location>
</feature>
<organism evidence="2 3">
    <name type="scientific">Serendipita vermifera MAFF 305830</name>
    <dbReference type="NCBI Taxonomy" id="933852"/>
    <lineage>
        <taxon>Eukaryota</taxon>
        <taxon>Fungi</taxon>
        <taxon>Dikarya</taxon>
        <taxon>Basidiomycota</taxon>
        <taxon>Agaricomycotina</taxon>
        <taxon>Agaricomycetes</taxon>
        <taxon>Sebacinales</taxon>
        <taxon>Serendipitaceae</taxon>
        <taxon>Serendipita</taxon>
    </lineage>
</organism>
<reference evidence="2 3" key="1">
    <citation type="submission" date="2014-04" db="EMBL/GenBank/DDBJ databases">
        <authorList>
            <consortium name="DOE Joint Genome Institute"/>
            <person name="Kuo A."/>
            <person name="Zuccaro A."/>
            <person name="Kohler A."/>
            <person name="Nagy L.G."/>
            <person name="Floudas D."/>
            <person name="Copeland A."/>
            <person name="Barry K.W."/>
            <person name="Cichocki N."/>
            <person name="Veneault-Fourrey C."/>
            <person name="LaButti K."/>
            <person name="Lindquist E.A."/>
            <person name="Lipzen A."/>
            <person name="Lundell T."/>
            <person name="Morin E."/>
            <person name="Murat C."/>
            <person name="Sun H."/>
            <person name="Tunlid A."/>
            <person name="Henrissat B."/>
            <person name="Grigoriev I.V."/>
            <person name="Hibbett D.S."/>
            <person name="Martin F."/>
            <person name="Nordberg H.P."/>
            <person name="Cantor M.N."/>
            <person name="Hua S.X."/>
        </authorList>
    </citation>
    <scope>NUCLEOTIDE SEQUENCE [LARGE SCALE GENOMIC DNA]</scope>
    <source>
        <strain evidence="2 3">MAFF 305830</strain>
    </source>
</reference>
<evidence type="ECO:0000256" key="1">
    <source>
        <dbReference type="SAM" id="MobiDB-lite"/>
    </source>
</evidence>
<dbReference type="EMBL" id="KN824308">
    <property type="protein sequence ID" value="KIM26224.1"/>
    <property type="molecule type" value="Genomic_DNA"/>
</dbReference>